<comment type="caution">
    <text evidence="2">The sequence shown here is derived from an EMBL/GenBank/DDBJ whole genome shotgun (WGS) entry which is preliminary data.</text>
</comment>
<dbReference type="EMBL" id="JACGWN010000009">
    <property type="protein sequence ID" value="KAL0433549.1"/>
    <property type="molecule type" value="Genomic_DNA"/>
</dbReference>
<sequence>MPVECRRPTSTGVTPLGDDDVATQTWVGDGRCRLWAAMTAQICVGDKPIFTQISWRWPQCPNLGRRNGGGGGV</sequence>
<organism evidence="2">
    <name type="scientific">Sesamum latifolium</name>
    <dbReference type="NCBI Taxonomy" id="2727402"/>
    <lineage>
        <taxon>Eukaryota</taxon>
        <taxon>Viridiplantae</taxon>
        <taxon>Streptophyta</taxon>
        <taxon>Embryophyta</taxon>
        <taxon>Tracheophyta</taxon>
        <taxon>Spermatophyta</taxon>
        <taxon>Magnoliopsida</taxon>
        <taxon>eudicotyledons</taxon>
        <taxon>Gunneridae</taxon>
        <taxon>Pentapetalae</taxon>
        <taxon>asterids</taxon>
        <taxon>lamiids</taxon>
        <taxon>Lamiales</taxon>
        <taxon>Pedaliaceae</taxon>
        <taxon>Sesamum</taxon>
    </lineage>
</organism>
<proteinExistence type="predicted"/>
<name>A0AAW2VV70_9LAMI</name>
<evidence type="ECO:0000256" key="1">
    <source>
        <dbReference type="SAM" id="MobiDB-lite"/>
    </source>
</evidence>
<gene>
    <name evidence="2" type="ORF">Slati_2689200</name>
</gene>
<protein>
    <submittedName>
        <fullName evidence="2">Uncharacterized protein</fullName>
    </submittedName>
</protein>
<reference evidence="2" key="1">
    <citation type="submission" date="2020-06" db="EMBL/GenBank/DDBJ databases">
        <authorList>
            <person name="Li T."/>
            <person name="Hu X."/>
            <person name="Zhang T."/>
            <person name="Song X."/>
            <person name="Zhang H."/>
            <person name="Dai N."/>
            <person name="Sheng W."/>
            <person name="Hou X."/>
            <person name="Wei L."/>
        </authorList>
    </citation>
    <scope>NUCLEOTIDE SEQUENCE</scope>
    <source>
        <strain evidence="2">KEN1</strain>
        <tissue evidence="2">Leaf</tissue>
    </source>
</reference>
<dbReference type="AlphaFoldDB" id="A0AAW2VV70"/>
<accession>A0AAW2VV70</accession>
<evidence type="ECO:0000313" key="2">
    <source>
        <dbReference type="EMBL" id="KAL0433549.1"/>
    </source>
</evidence>
<reference evidence="2" key="2">
    <citation type="journal article" date="2024" name="Plant">
        <title>Genomic evolution and insights into agronomic trait innovations of Sesamum species.</title>
        <authorList>
            <person name="Miao H."/>
            <person name="Wang L."/>
            <person name="Qu L."/>
            <person name="Liu H."/>
            <person name="Sun Y."/>
            <person name="Le M."/>
            <person name="Wang Q."/>
            <person name="Wei S."/>
            <person name="Zheng Y."/>
            <person name="Lin W."/>
            <person name="Duan Y."/>
            <person name="Cao H."/>
            <person name="Xiong S."/>
            <person name="Wang X."/>
            <person name="Wei L."/>
            <person name="Li C."/>
            <person name="Ma Q."/>
            <person name="Ju M."/>
            <person name="Zhao R."/>
            <person name="Li G."/>
            <person name="Mu C."/>
            <person name="Tian Q."/>
            <person name="Mei H."/>
            <person name="Zhang T."/>
            <person name="Gao T."/>
            <person name="Zhang H."/>
        </authorList>
    </citation>
    <scope>NUCLEOTIDE SEQUENCE</scope>
    <source>
        <strain evidence="2">KEN1</strain>
    </source>
</reference>
<feature type="region of interest" description="Disordered" evidence="1">
    <location>
        <begin position="1"/>
        <end position="20"/>
    </location>
</feature>